<evidence type="ECO:0008006" key="4">
    <source>
        <dbReference type="Google" id="ProtNLM"/>
    </source>
</evidence>
<evidence type="ECO:0000256" key="1">
    <source>
        <dbReference type="SAM" id="MobiDB-lite"/>
    </source>
</evidence>
<reference evidence="2 3" key="1">
    <citation type="submission" date="2023-08" db="EMBL/GenBank/DDBJ databases">
        <title>A Necator americanus chromosomal reference genome.</title>
        <authorList>
            <person name="Ilik V."/>
            <person name="Petrzelkova K.J."/>
            <person name="Pardy F."/>
            <person name="Fuh T."/>
            <person name="Niatou-Singa F.S."/>
            <person name="Gouil Q."/>
            <person name="Baker L."/>
            <person name="Ritchie M.E."/>
            <person name="Jex A.R."/>
            <person name="Gazzola D."/>
            <person name="Li H."/>
            <person name="Toshio Fujiwara R."/>
            <person name="Zhan B."/>
            <person name="Aroian R.V."/>
            <person name="Pafco B."/>
            <person name="Schwarz E.M."/>
        </authorList>
    </citation>
    <scope>NUCLEOTIDE SEQUENCE [LARGE SCALE GENOMIC DNA]</scope>
    <source>
        <strain evidence="2 3">Aroian</strain>
        <tissue evidence="2">Whole animal</tissue>
    </source>
</reference>
<dbReference type="PANTHER" id="PTHR48232:SF1">
    <property type="entry name" value="IRS-TYPE PTB DOMAIN-CONTAINING PROTEIN"/>
    <property type="match status" value="1"/>
</dbReference>
<feature type="region of interest" description="Disordered" evidence="1">
    <location>
        <begin position="617"/>
        <end position="641"/>
    </location>
</feature>
<dbReference type="EMBL" id="JAVFWL010000003">
    <property type="protein sequence ID" value="KAK6745186.1"/>
    <property type="molecule type" value="Genomic_DNA"/>
</dbReference>
<protein>
    <recommendedName>
        <fullName evidence="4">IRS-type PTB domain-containing protein</fullName>
    </recommendedName>
</protein>
<feature type="region of interest" description="Disordered" evidence="1">
    <location>
        <begin position="712"/>
        <end position="739"/>
    </location>
</feature>
<organism evidence="2 3">
    <name type="scientific">Necator americanus</name>
    <name type="common">Human hookworm</name>
    <dbReference type="NCBI Taxonomy" id="51031"/>
    <lineage>
        <taxon>Eukaryota</taxon>
        <taxon>Metazoa</taxon>
        <taxon>Ecdysozoa</taxon>
        <taxon>Nematoda</taxon>
        <taxon>Chromadorea</taxon>
        <taxon>Rhabditida</taxon>
        <taxon>Rhabditina</taxon>
        <taxon>Rhabditomorpha</taxon>
        <taxon>Strongyloidea</taxon>
        <taxon>Ancylostomatidae</taxon>
        <taxon>Bunostominae</taxon>
        <taxon>Necator</taxon>
    </lineage>
</organism>
<comment type="caution">
    <text evidence="2">The sequence shown here is derived from an EMBL/GenBank/DDBJ whole genome shotgun (WGS) entry which is preliminary data.</text>
</comment>
<accession>A0ABR1D539</accession>
<dbReference type="Proteomes" id="UP001303046">
    <property type="component" value="Unassembled WGS sequence"/>
</dbReference>
<feature type="compositionally biased region" description="Polar residues" evidence="1">
    <location>
        <begin position="378"/>
        <end position="404"/>
    </location>
</feature>
<feature type="region of interest" description="Disordered" evidence="1">
    <location>
        <begin position="369"/>
        <end position="418"/>
    </location>
</feature>
<gene>
    <name evidence="2" type="primary">Necator_chrIII.g12496</name>
    <name evidence="2" type="ORF">RB195_011730</name>
</gene>
<dbReference type="PANTHER" id="PTHR48232">
    <property type="entry name" value="INSULIN RECEPTOR SUBSTRATE HOMOLOG"/>
    <property type="match status" value="1"/>
</dbReference>
<evidence type="ECO:0000313" key="3">
    <source>
        <dbReference type="Proteomes" id="UP001303046"/>
    </source>
</evidence>
<name>A0ABR1D539_NECAM</name>
<evidence type="ECO:0000313" key="2">
    <source>
        <dbReference type="EMBL" id="KAK6745186.1"/>
    </source>
</evidence>
<feature type="compositionally biased region" description="Polar residues" evidence="1">
    <location>
        <begin position="502"/>
        <end position="512"/>
    </location>
</feature>
<sequence length="984" mass="107700">MVNSNASWICYSMHIRSLKKMPLRLDILDEYLPSLYALRMRPARSGSDPPLRSRFVTIILPTRSTACVLRRTSSEGSGMASTVNLEEETGVIKSGPVIAGFAPIKSRKCYYAVLCERALELHESEKTYRKRKSARHLIDLSTAFNVHNEHFDPKLKRCVCVMGPDETLCLKVDDGGKNGEDGRQNTEWYNAIMSALIPSRALRLGRPVQPLEFFECAWDVDVASMPKLKRPPRTEESLQNICVRLPEIAGPKRLCFYAHTIILCKRRIEPAINGLPSSGIPPFRVDEFTEIPRKCVAFFGCQERFFLMRLGRGAPSGASELWAQCDSEEVALDIHNKLNAIIERESEKERKMNNGVVKPLGLLTLRSHQGHHRERCHTQPQRQRATSFLSGRVATSTYSTNSPISGKPSTPSTQTTSTLGSRAYSISYGSQAASKNQPPLLNTLMSVFPRQPSQEDCGVYQAMVAPKNSCTTPSTSTANETSTDNVDAISTAKPKDQVLDEAQSSHQLSSATHHPISGELTPTPDLHRTSTTFDDGYTPMHAAEWTSAGSNSHLIMPMFDRYKLEEVRSYVSDSSDYCSSAGAANCSTDLQSPANPPRAYSFAGRCNLRPGANAGLAESADARTENTENAGGGLLQPVEDPRKRAFSLGSKTLFQRPFRKISQHTSRQQRVSQTSVSSVSLASSEFSSSFGPSSSANHLSAVNCADKDDYSRNRSGSFGSGRSTPHHRKGGSSAGQRDGADHFVEMDFGNDIRRSGSGSVVSVDSPSNCIRSRTSSFGCAIRKDTEVFSYPADLSEAELTPSQIVLEQARQNSIDESCDYVIPVAPDLEAVKSALSEAANDHPHLLGFPTRIDPKSIDMHSSQHFETIVESTSLKSSPCSSQSSITMDLNKDTSKEEDYITCIGQKCEVLSENPSFVPYCARTNRPASSPGAKEVAPKATTLLPQLTSVPPTLSKSGIVFSHNFEAGKPLLEYASIKPVRAMSY</sequence>
<proteinExistence type="predicted"/>
<feature type="region of interest" description="Disordered" evidence="1">
    <location>
        <begin position="497"/>
        <end position="535"/>
    </location>
</feature>
<dbReference type="Gene3D" id="2.30.29.30">
    <property type="entry name" value="Pleckstrin-homology domain (PH domain)/Phosphotyrosine-binding domain (PTB)"/>
    <property type="match status" value="2"/>
</dbReference>
<feature type="compositionally biased region" description="Low complexity" evidence="1">
    <location>
        <begin position="713"/>
        <end position="723"/>
    </location>
</feature>
<dbReference type="InterPro" id="IPR011993">
    <property type="entry name" value="PH-like_dom_sf"/>
</dbReference>
<keyword evidence="3" id="KW-1185">Reference proteome</keyword>
<feature type="compositionally biased region" description="Low complexity" evidence="1">
    <location>
        <begin position="405"/>
        <end position="418"/>
    </location>
</feature>